<keyword evidence="4" id="KW-1185">Reference proteome</keyword>
<dbReference type="InterPro" id="IPR009839">
    <property type="entry name" value="SseB_N"/>
</dbReference>
<organism evidence="3 4">
    <name type="scientific">Microbacterium ulmi</name>
    <dbReference type="NCBI Taxonomy" id="179095"/>
    <lineage>
        <taxon>Bacteria</taxon>
        <taxon>Bacillati</taxon>
        <taxon>Actinomycetota</taxon>
        <taxon>Actinomycetes</taxon>
        <taxon>Micrococcales</taxon>
        <taxon>Microbacteriaceae</taxon>
        <taxon>Microbacterium</taxon>
    </lineage>
</organism>
<evidence type="ECO:0000313" key="3">
    <source>
        <dbReference type="EMBL" id="NNH04512.1"/>
    </source>
</evidence>
<accession>A0A7Y2Q1N5</accession>
<feature type="domain" description="SseB protein N-terminal" evidence="2">
    <location>
        <begin position="233"/>
        <end position="334"/>
    </location>
</feature>
<dbReference type="AlphaFoldDB" id="A0A7Y2Q1N5"/>
<dbReference type="Proteomes" id="UP000543598">
    <property type="component" value="Unassembled WGS sequence"/>
</dbReference>
<feature type="region of interest" description="Disordered" evidence="1">
    <location>
        <begin position="50"/>
        <end position="85"/>
    </location>
</feature>
<dbReference type="Pfam" id="PF07179">
    <property type="entry name" value="SseB"/>
    <property type="match status" value="2"/>
</dbReference>
<feature type="compositionally biased region" description="Low complexity" evidence="1">
    <location>
        <begin position="50"/>
        <end position="64"/>
    </location>
</feature>
<feature type="compositionally biased region" description="Low complexity" evidence="1">
    <location>
        <begin position="12"/>
        <end position="25"/>
    </location>
</feature>
<evidence type="ECO:0000256" key="1">
    <source>
        <dbReference type="SAM" id="MobiDB-lite"/>
    </source>
</evidence>
<gene>
    <name evidence="3" type="ORF">HLA99_11720</name>
</gene>
<dbReference type="RefSeq" id="WP_167038668.1">
    <property type="nucleotide sequence ID" value="NZ_BAAANA010000001.1"/>
</dbReference>
<evidence type="ECO:0000259" key="2">
    <source>
        <dbReference type="Pfam" id="PF07179"/>
    </source>
</evidence>
<proteinExistence type="predicted"/>
<feature type="region of interest" description="Disordered" evidence="1">
    <location>
        <begin position="1"/>
        <end position="37"/>
    </location>
</feature>
<feature type="domain" description="SseB protein N-terminal" evidence="2">
    <location>
        <begin position="95"/>
        <end position="205"/>
    </location>
</feature>
<comment type="caution">
    <text evidence="3">The sequence shown here is derived from an EMBL/GenBank/DDBJ whole genome shotgun (WGS) entry which is preliminary data.</text>
</comment>
<protein>
    <submittedName>
        <fullName evidence="3">SseB family protein</fullName>
    </submittedName>
</protein>
<name>A0A7Y2Q1N5_9MICO</name>
<sequence>MAIFKRRRDASPDAPTAEPTEPVAAPDEEIAAPDTTAAAASVGISVSSFGGFGSSGAPDGSPPAEQTARPITNLGPELAPPATETVPGLRDNVLLREALAALPDEPTNQQLAGVARHLLQGHVFLRVRGDARALLSEGKELPLAIGTKDDQHYVFVYSSGAALNASVQHDGATDTSAMGQPVLTVLRYVLAGPYAGIMVDPASGSARAVYTRALIERMVAEADPELEIKTILSEERTPETAARVADALTRARFWLAANTAPGGGFGIAEARSPEGERLIELYSHPIEIVAMGRGDQPAPMTAAQLAAALRSDEGIAGVIVDAAGPWIRLTRDDLAPVLNAE</sequence>
<reference evidence="3 4" key="1">
    <citation type="submission" date="2020-05" db="EMBL/GenBank/DDBJ databases">
        <title>MicrobeNet Type strains.</title>
        <authorList>
            <person name="Nicholson A.C."/>
        </authorList>
    </citation>
    <scope>NUCLEOTIDE SEQUENCE [LARGE SCALE GENOMIC DNA]</scope>
    <source>
        <strain evidence="3 4">JCM 14282</strain>
    </source>
</reference>
<dbReference type="EMBL" id="JABEMB010000017">
    <property type="protein sequence ID" value="NNH04512.1"/>
    <property type="molecule type" value="Genomic_DNA"/>
</dbReference>
<evidence type="ECO:0000313" key="4">
    <source>
        <dbReference type="Proteomes" id="UP000543598"/>
    </source>
</evidence>